<keyword evidence="3" id="KW-0378">Hydrolase</keyword>
<accession>A0A6L5QE43</accession>
<keyword evidence="1" id="KW-0732">Signal</keyword>
<evidence type="ECO:0000313" key="3">
    <source>
        <dbReference type="EMBL" id="MRX07929.1"/>
    </source>
</evidence>
<dbReference type="AlphaFoldDB" id="A0A6L5QE43"/>
<evidence type="ECO:0000313" key="4">
    <source>
        <dbReference type="Proteomes" id="UP000481037"/>
    </source>
</evidence>
<dbReference type="Gene3D" id="3.40.710.10">
    <property type="entry name" value="DD-peptidase/beta-lactamase superfamily"/>
    <property type="match status" value="1"/>
</dbReference>
<dbReference type="InterPro" id="IPR050789">
    <property type="entry name" value="Diverse_Enzym_Activities"/>
</dbReference>
<dbReference type="Proteomes" id="UP000481037">
    <property type="component" value="Unassembled WGS sequence"/>
</dbReference>
<dbReference type="EMBL" id="WKJM01000005">
    <property type="protein sequence ID" value="MRX07929.1"/>
    <property type="molecule type" value="Genomic_DNA"/>
</dbReference>
<dbReference type="InterPro" id="IPR012338">
    <property type="entry name" value="Beta-lactam/transpept-like"/>
</dbReference>
<dbReference type="SUPFAM" id="SSF56601">
    <property type="entry name" value="beta-lactamase/transpeptidase-like"/>
    <property type="match status" value="1"/>
</dbReference>
<feature type="signal peptide" evidence="1">
    <location>
        <begin position="1"/>
        <end position="20"/>
    </location>
</feature>
<organism evidence="3 4">
    <name type="scientific">Duganella alba</name>
    <dbReference type="NCBI Taxonomy" id="2666081"/>
    <lineage>
        <taxon>Bacteria</taxon>
        <taxon>Pseudomonadati</taxon>
        <taxon>Pseudomonadota</taxon>
        <taxon>Betaproteobacteria</taxon>
        <taxon>Burkholderiales</taxon>
        <taxon>Oxalobacteraceae</taxon>
        <taxon>Telluria group</taxon>
        <taxon>Duganella</taxon>
    </lineage>
</organism>
<reference evidence="3 4" key="1">
    <citation type="submission" date="2019-11" db="EMBL/GenBank/DDBJ databases">
        <title>Novel species isolated from a subtropical stream in China.</title>
        <authorList>
            <person name="Lu H."/>
        </authorList>
    </citation>
    <scope>NUCLEOTIDE SEQUENCE [LARGE SCALE GENOMIC DNA]</scope>
    <source>
        <strain evidence="3 4">FT25W</strain>
    </source>
</reference>
<name>A0A6L5QE43_9BURK</name>
<dbReference type="InterPro" id="IPR001466">
    <property type="entry name" value="Beta-lactam-related"/>
</dbReference>
<feature type="domain" description="Beta-lactamase-related" evidence="2">
    <location>
        <begin position="150"/>
        <end position="434"/>
    </location>
</feature>
<proteinExistence type="predicted"/>
<dbReference type="PANTHER" id="PTHR43283">
    <property type="entry name" value="BETA-LACTAMASE-RELATED"/>
    <property type="match status" value="1"/>
</dbReference>
<dbReference type="GO" id="GO:0016787">
    <property type="term" value="F:hydrolase activity"/>
    <property type="evidence" value="ECO:0007669"/>
    <property type="project" value="UniProtKB-KW"/>
</dbReference>
<evidence type="ECO:0000256" key="1">
    <source>
        <dbReference type="SAM" id="SignalP"/>
    </source>
</evidence>
<keyword evidence="4" id="KW-1185">Reference proteome</keyword>
<dbReference type="PANTHER" id="PTHR43283:SF7">
    <property type="entry name" value="BETA-LACTAMASE-RELATED DOMAIN-CONTAINING PROTEIN"/>
    <property type="match status" value="1"/>
</dbReference>
<sequence>MAASRILTTLVLLLPLRVLAADPPLANYTGTYIAADGQVAELLDGAELVAVIDEAKYRLRRLGGDDFANPGGRKIPFHRDADGRITEFVDGSVVYRRTGDGITEQTRALMRPRVSSDYHYRAPPDLNDGIAVGTLADSDIGVAVGEKIVRGILDETWRDVHGVLLYQRGHLVLEEYFYGYDIQRTHQMRSATKSIVSALAGIAADRGKLDGATQPVLPLMTYPSYANPDPRKQRITLGDFLAMRSGLSCNDYDAASPGNEQRIYEFPDWVKATLDLPMAEEPGRVARYCSGGVAVVGRATENAVKMALPDFARDALFAPLGIKVSDWRWNYTLTNANKEYSQLHMRPRDMLKIGLLYADGGRWHGKQIVSSAWVHESLTRQSQIDGTDYGYFWWLQRFNVDTPQGERVVQVSAAQGNGGQKIFIVPEFDLVAVFTGGGYNAGSTPPNKIMTTILLPALMQKSALTTSVSSP</sequence>
<evidence type="ECO:0000259" key="2">
    <source>
        <dbReference type="Pfam" id="PF00144"/>
    </source>
</evidence>
<feature type="chain" id="PRO_5026952116" evidence="1">
    <location>
        <begin position="21"/>
        <end position="471"/>
    </location>
</feature>
<comment type="caution">
    <text evidence="3">The sequence shown here is derived from an EMBL/GenBank/DDBJ whole genome shotgun (WGS) entry which is preliminary data.</text>
</comment>
<gene>
    <name evidence="3" type="ORF">GJ697_08810</name>
</gene>
<dbReference type="RefSeq" id="WP_154362438.1">
    <property type="nucleotide sequence ID" value="NZ_WKJM01000005.1"/>
</dbReference>
<dbReference type="Pfam" id="PF00144">
    <property type="entry name" value="Beta-lactamase"/>
    <property type="match status" value="1"/>
</dbReference>
<protein>
    <submittedName>
        <fullName evidence="3">Serine hydrolase</fullName>
    </submittedName>
</protein>